<evidence type="ECO:0000313" key="4">
    <source>
        <dbReference type="Proteomes" id="UP000256562"/>
    </source>
</evidence>
<gene>
    <name evidence="3" type="ORF">DOS83_06380</name>
</gene>
<accession>A0A3E0IPQ6</accession>
<comment type="similarity">
    <text evidence="1">Belongs to the glycosyl hydrolase 2 family.</text>
</comment>
<dbReference type="AlphaFoldDB" id="A0A3E0IPQ6"/>
<comment type="caution">
    <text evidence="3">The sequence shown here is derived from an EMBL/GenBank/DDBJ whole genome shotgun (WGS) entry which is preliminary data.</text>
</comment>
<feature type="domain" description="Glycosyl hydrolases family 2 sugar binding" evidence="2">
    <location>
        <begin position="10"/>
        <end position="96"/>
    </location>
</feature>
<dbReference type="GO" id="GO:0005975">
    <property type="term" value="P:carbohydrate metabolic process"/>
    <property type="evidence" value="ECO:0007669"/>
    <property type="project" value="InterPro"/>
</dbReference>
<dbReference type="Gene3D" id="2.60.120.260">
    <property type="entry name" value="Galactose-binding domain-like"/>
    <property type="match status" value="1"/>
</dbReference>
<organism evidence="3 4">
    <name type="scientific">Staphylococcus felis</name>
    <dbReference type="NCBI Taxonomy" id="46127"/>
    <lineage>
        <taxon>Bacteria</taxon>
        <taxon>Bacillati</taxon>
        <taxon>Bacillota</taxon>
        <taxon>Bacilli</taxon>
        <taxon>Bacillales</taxon>
        <taxon>Staphylococcaceae</taxon>
        <taxon>Staphylococcus</taxon>
    </lineage>
</organism>
<dbReference type="Proteomes" id="UP000256562">
    <property type="component" value="Unassembled WGS sequence"/>
</dbReference>
<evidence type="ECO:0000313" key="3">
    <source>
        <dbReference type="EMBL" id="REH95441.1"/>
    </source>
</evidence>
<dbReference type="OrthoDB" id="2412489at2"/>
<dbReference type="GO" id="GO:0004553">
    <property type="term" value="F:hydrolase activity, hydrolyzing O-glycosyl compounds"/>
    <property type="evidence" value="ECO:0007669"/>
    <property type="project" value="InterPro"/>
</dbReference>
<sequence>MDENGGRLTFKYERQFTINDYDYSKDYHLNISDVSSGYTLKVNGRYVGQIPSSVEASEFDITSLIHGGENRIEMSNVDQLFLNTHLSENMYILERDNDRLVHFEVEAVCQQDTEQILVTVKIKEVEGLPAITYTLIGLEGEIEAQGNIDLENPCISPIDASFEAVDLLDGYTLFLETDYETIAYFINKRDITIK</sequence>
<protein>
    <recommendedName>
        <fullName evidence="2">Glycosyl hydrolases family 2 sugar binding domain-containing protein</fullName>
    </recommendedName>
</protein>
<proteinExistence type="inferred from homology"/>
<evidence type="ECO:0000256" key="1">
    <source>
        <dbReference type="ARBA" id="ARBA00007401"/>
    </source>
</evidence>
<dbReference type="InterPro" id="IPR008979">
    <property type="entry name" value="Galactose-bd-like_sf"/>
</dbReference>
<dbReference type="SUPFAM" id="SSF49785">
    <property type="entry name" value="Galactose-binding domain-like"/>
    <property type="match status" value="1"/>
</dbReference>
<name>A0A3E0IPQ6_9STAP</name>
<evidence type="ECO:0000259" key="2">
    <source>
        <dbReference type="Pfam" id="PF02837"/>
    </source>
</evidence>
<dbReference type="Pfam" id="PF02837">
    <property type="entry name" value="Glyco_hydro_2_N"/>
    <property type="match status" value="1"/>
</dbReference>
<dbReference type="EMBL" id="QKXQ01000298">
    <property type="protein sequence ID" value="REH95441.1"/>
    <property type="molecule type" value="Genomic_DNA"/>
</dbReference>
<dbReference type="InterPro" id="IPR006104">
    <property type="entry name" value="Glyco_hydro_2_N"/>
</dbReference>
<reference evidence="3 4" key="1">
    <citation type="journal article" date="2018" name="Vet. Microbiol.">
        <title>Characterisation of Staphylococcus felis isolated from cats using whole genome sequencing.</title>
        <authorList>
            <person name="Worthing K."/>
            <person name="Pang S."/>
            <person name="Trott D.J."/>
            <person name="Abraham S."/>
            <person name="Coombs G.W."/>
            <person name="Jordan D."/>
            <person name="McIntyre L."/>
            <person name="Davies M.R."/>
            <person name="Norris J."/>
        </authorList>
    </citation>
    <scope>NUCLEOTIDE SEQUENCE [LARGE SCALE GENOMIC DNA]</scope>
    <source>
        <strain evidence="3 4">F9</strain>
    </source>
</reference>